<dbReference type="GO" id="GO:0051607">
    <property type="term" value="P:defense response to virus"/>
    <property type="evidence" value="ECO:0007669"/>
    <property type="project" value="UniProtKB-KW"/>
</dbReference>
<evidence type="ECO:0000313" key="3">
    <source>
        <dbReference type="Proteomes" id="UP000535491"/>
    </source>
</evidence>
<dbReference type="Proteomes" id="UP000535491">
    <property type="component" value="Unassembled WGS sequence"/>
</dbReference>
<proteinExistence type="predicted"/>
<dbReference type="RefSeq" id="WP_181750450.1">
    <property type="nucleotide sequence ID" value="NZ_JACEIQ010000001.1"/>
</dbReference>
<reference evidence="2 3" key="1">
    <citation type="submission" date="2020-07" db="EMBL/GenBank/DDBJ databases">
        <authorList>
            <person name="Feng H."/>
        </authorList>
    </citation>
    <scope>NUCLEOTIDE SEQUENCE [LARGE SCALE GENOMIC DNA]</scope>
    <source>
        <strain evidence="3">s-10</strain>
    </source>
</reference>
<gene>
    <name evidence="2" type="primary">cas5</name>
    <name evidence="2" type="ORF">H1191_02860</name>
</gene>
<evidence type="ECO:0000313" key="2">
    <source>
        <dbReference type="EMBL" id="MBA4493252.1"/>
    </source>
</evidence>
<organism evidence="2 3">
    <name type="scientific">Paenactinomyces guangxiensis</name>
    <dbReference type="NCBI Taxonomy" id="1490290"/>
    <lineage>
        <taxon>Bacteria</taxon>
        <taxon>Bacillati</taxon>
        <taxon>Bacillota</taxon>
        <taxon>Bacilli</taxon>
        <taxon>Bacillales</taxon>
        <taxon>Thermoactinomycetaceae</taxon>
        <taxon>Paenactinomyces</taxon>
    </lineage>
</organism>
<dbReference type="InterPro" id="IPR013422">
    <property type="entry name" value="CRISPR-assoc_prot_Cas5_N"/>
</dbReference>
<dbReference type="InterPro" id="IPR021124">
    <property type="entry name" value="CRISPR-assoc_prot_Cas5"/>
</dbReference>
<protein>
    <submittedName>
        <fullName evidence="2">CRISPR-associated protein Cas5</fullName>
    </submittedName>
</protein>
<sequence length="224" mass="25450">MDRVLSADCFVPGWCSFRIPHSINVHLTYPAPPPMTIYGLIANSLGMPQDDYSLRSKLKIGVRILKQGETVETYTQWMKWNPAKDSMTMLVTRQKMIQPHYRFYISSDKESLTAIQQALGNPARILYLGESDDMVEIKNIRLQEAKEAESTTIHSAVPFEAVSDCISPSINVSVLNWPVSFDHQGRNSYSVQYELVYVGKQIDLISPIRCLKLVETQDHILLES</sequence>
<accession>A0A7W1WNQ9</accession>
<dbReference type="NCBIfam" id="TIGR02593">
    <property type="entry name" value="CRISPR_cas5"/>
    <property type="match status" value="1"/>
</dbReference>
<name>A0A7W1WNQ9_9BACL</name>
<dbReference type="AlphaFoldDB" id="A0A7W1WNQ9"/>
<evidence type="ECO:0000256" key="1">
    <source>
        <dbReference type="ARBA" id="ARBA00023118"/>
    </source>
</evidence>
<keyword evidence="1" id="KW-0051">Antiviral defense</keyword>
<comment type="caution">
    <text evidence="2">The sequence shown here is derived from an EMBL/GenBank/DDBJ whole genome shotgun (WGS) entry which is preliminary data.</text>
</comment>
<dbReference type="EMBL" id="JACEIQ010000001">
    <property type="protein sequence ID" value="MBA4493252.1"/>
    <property type="molecule type" value="Genomic_DNA"/>
</dbReference>
<keyword evidence="3" id="KW-1185">Reference proteome</keyword>
<dbReference type="Pfam" id="PF09704">
    <property type="entry name" value="Cas_Cas5d"/>
    <property type="match status" value="1"/>
</dbReference>
<dbReference type="Gene3D" id="3.30.70.2660">
    <property type="match status" value="1"/>
</dbReference>
<dbReference type="GO" id="GO:0043571">
    <property type="term" value="P:maintenance of CRISPR repeat elements"/>
    <property type="evidence" value="ECO:0007669"/>
    <property type="project" value="InterPro"/>
</dbReference>